<feature type="domain" description="Non-reducing end beta-L-arabinofuranosidase-like GH127 catalytic" evidence="1">
    <location>
        <begin position="19"/>
        <end position="410"/>
    </location>
</feature>
<dbReference type="Proteomes" id="UP000886858">
    <property type="component" value="Unassembled WGS sequence"/>
</dbReference>
<dbReference type="PANTHER" id="PTHR43465">
    <property type="entry name" value="DUF1680 DOMAIN PROTEIN (AFU_ORTHOLOGUE AFUA_1G08910)"/>
    <property type="match status" value="1"/>
</dbReference>
<dbReference type="Pfam" id="PF07944">
    <property type="entry name" value="Beta-AFase-like_GH127_cat"/>
    <property type="match status" value="1"/>
</dbReference>
<organism evidence="3 4">
    <name type="scientific">Candidatus Eisenbergiella merdipullorum</name>
    <dbReference type="NCBI Taxonomy" id="2838553"/>
    <lineage>
        <taxon>Bacteria</taxon>
        <taxon>Bacillati</taxon>
        <taxon>Bacillota</taxon>
        <taxon>Clostridia</taxon>
        <taxon>Lachnospirales</taxon>
        <taxon>Lachnospiraceae</taxon>
        <taxon>Eisenbergiella</taxon>
    </lineage>
</organism>
<dbReference type="GO" id="GO:0005975">
    <property type="term" value="P:carbohydrate metabolic process"/>
    <property type="evidence" value="ECO:0007669"/>
    <property type="project" value="InterPro"/>
</dbReference>
<evidence type="ECO:0000313" key="4">
    <source>
        <dbReference type="Proteomes" id="UP000886858"/>
    </source>
</evidence>
<dbReference type="GO" id="GO:0016787">
    <property type="term" value="F:hydrolase activity"/>
    <property type="evidence" value="ECO:0007669"/>
    <property type="project" value="UniProtKB-KW"/>
</dbReference>
<gene>
    <name evidence="3" type="ORF">H9717_12530</name>
</gene>
<dbReference type="InterPro" id="IPR008928">
    <property type="entry name" value="6-hairpin_glycosidase_sf"/>
</dbReference>
<name>A0A9D2I982_9FIRM</name>
<reference evidence="3" key="1">
    <citation type="journal article" date="2021" name="PeerJ">
        <title>Extensive microbial diversity within the chicken gut microbiome revealed by metagenomics and culture.</title>
        <authorList>
            <person name="Gilroy R."/>
            <person name="Ravi A."/>
            <person name="Getino M."/>
            <person name="Pursley I."/>
            <person name="Horton D.L."/>
            <person name="Alikhan N.F."/>
            <person name="Baker D."/>
            <person name="Gharbi K."/>
            <person name="Hall N."/>
            <person name="Watson M."/>
            <person name="Adriaenssens E.M."/>
            <person name="Foster-Nyarko E."/>
            <person name="Jarju S."/>
            <person name="Secka A."/>
            <person name="Antonio M."/>
            <person name="Oren A."/>
            <person name="Chaudhuri R.R."/>
            <person name="La Ragione R."/>
            <person name="Hildebrand F."/>
            <person name="Pallen M.J."/>
        </authorList>
    </citation>
    <scope>NUCLEOTIDE SEQUENCE</scope>
    <source>
        <strain evidence="3">CHK179-7159</strain>
    </source>
</reference>
<feature type="domain" description="Non-reducing end beta-L-arabinofuranosidase-like GH127 C-terminal" evidence="2">
    <location>
        <begin position="503"/>
        <end position="606"/>
    </location>
</feature>
<dbReference type="AlphaFoldDB" id="A0A9D2I982"/>
<keyword evidence="3" id="KW-0378">Hydrolase</keyword>
<proteinExistence type="predicted"/>
<sequence length="608" mass="70416">MKQKKQVKKERQMEEWIRKVRLREGFWKQQSDKNREITMRAVWDRFADTGRIGAFRCDWKEGMGHKPDVYWDSDVAKWMEAAAYLLGKEEIPWIRERLEWLIDRIEENQEPCGYFNTHFMTVEPERRFTDQDAHELYCAGHLMEAAAAYRECCGETRFLNAMCRYADYIYEIFYVQKSAAFSVPGHEEIELALIRLYRVTGERRYLELGLHFLNTRGTVPPFDRQRQNHLPVRSQKTAQGHCVRALYLYSAMADAVLETGDEELHEACRSLFLDIIQHKMYLTGGVGSTYTGECFTENYDLPNETAYAETCASIAMILFCERLLRLEHSSVYADIIERELYNGMLSGISLNGKAFFYENPLEITLAKRLEYDEGMVKLLGKVRLPITQRQEVFTCSCCPPNLNRTLASLERLLYSVEGRTVCIHQFADSELSCGGMTVRVKTDYPVSGRVEVSAAGTECVRIRIPGWCRHFSIDREWTMENGYACVKAEAFTVEFDMTPEYRMANENVWEDAGKAAVMRGPVVYCAEGLDQEESLHKLWLDTGAPPAEEASGYFGLPILKTKGWIRRTGSGLYEKWERRMEETEITLIPYYGFANRGETDMRVWMNAL</sequence>
<evidence type="ECO:0000313" key="3">
    <source>
        <dbReference type="EMBL" id="HJA93919.1"/>
    </source>
</evidence>
<accession>A0A9D2I982</accession>
<dbReference type="PANTHER" id="PTHR43465:SF2">
    <property type="entry name" value="DUF1680 DOMAIN PROTEIN (AFU_ORTHOLOGUE AFUA_1G08910)"/>
    <property type="match status" value="1"/>
</dbReference>
<evidence type="ECO:0000259" key="2">
    <source>
        <dbReference type="Pfam" id="PF20737"/>
    </source>
</evidence>
<dbReference type="InterPro" id="IPR049049">
    <property type="entry name" value="Beta-AFase-like_GH127_C"/>
</dbReference>
<reference evidence="3" key="2">
    <citation type="submission" date="2021-04" db="EMBL/GenBank/DDBJ databases">
        <authorList>
            <person name="Gilroy R."/>
        </authorList>
    </citation>
    <scope>NUCLEOTIDE SEQUENCE</scope>
    <source>
        <strain evidence="3">CHK179-7159</strain>
    </source>
</reference>
<dbReference type="SUPFAM" id="SSF48208">
    <property type="entry name" value="Six-hairpin glycosidases"/>
    <property type="match status" value="1"/>
</dbReference>
<dbReference type="EMBL" id="DWYY01000133">
    <property type="protein sequence ID" value="HJA93919.1"/>
    <property type="molecule type" value="Genomic_DNA"/>
</dbReference>
<dbReference type="Pfam" id="PF20737">
    <property type="entry name" value="Glyco_hydro127C"/>
    <property type="match status" value="1"/>
</dbReference>
<protein>
    <submittedName>
        <fullName evidence="3">Glycoside hydrolase family 127 protein</fullName>
    </submittedName>
</protein>
<dbReference type="InterPro" id="IPR049174">
    <property type="entry name" value="Beta-AFase-like"/>
</dbReference>
<comment type="caution">
    <text evidence="3">The sequence shown here is derived from an EMBL/GenBank/DDBJ whole genome shotgun (WGS) entry which is preliminary data.</text>
</comment>
<dbReference type="InterPro" id="IPR012878">
    <property type="entry name" value="Beta-AFase-like_GH127_cat"/>
</dbReference>
<evidence type="ECO:0000259" key="1">
    <source>
        <dbReference type="Pfam" id="PF07944"/>
    </source>
</evidence>